<sequence length="304" mass="32908">MRYFLAVAEAGHLTRAATRLNIQQPPLSQQIKALENHLGMVLFRRHAKGMALTESGELFLEEARRILDGVAVMEQRMARVAKGVRGRLAIAFTTSAAAHLLTPRVLRLFRGRYPEIELSLSENNAGEITERIASGELHCGFLRVPVARPPGLVFRTLLREPVLVAAPLDHRLAQKPRAGKNAAVALKDFHGENLILVRRAGAPGLYANLLALCAERGIYPNVVAEVERMMTNLNLVAAGAGISVVPASMQQVHAKTVAYRPLANGVRLHAPLTLVYRAADHTAATAFFVELVTTTTAGSGSARS</sequence>
<evidence type="ECO:0000256" key="2">
    <source>
        <dbReference type="ARBA" id="ARBA00009437"/>
    </source>
</evidence>
<evidence type="ECO:0000256" key="4">
    <source>
        <dbReference type="ARBA" id="ARBA00023125"/>
    </source>
</evidence>
<dbReference type="PROSITE" id="PS50931">
    <property type="entry name" value="HTH_LYSR"/>
    <property type="match status" value="1"/>
</dbReference>
<name>A0A508TN15_9BRAD</name>
<dbReference type="PANTHER" id="PTHR30346:SF28">
    <property type="entry name" value="HTH-TYPE TRANSCRIPTIONAL REGULATOR CYNR"/>
    <property type="match status" value="1"/>
</dbReference>
<dbReference type="Pfam" id="PF03466">
    <property type="entry name" value="LysR_substrate"/>
    <property type="match status" value="1"/>
</dbReference>
<dbReference type="Proteomes" id="UP000328092">
    <property type="component" value="Unassembled WGS sequence"/>
</dbReference>
<comment type="caution">
    <text evidence="7">The sequence shown here is derived from an EMBL/GenBank/DDBJ whole genome shotgun (WGS) entry which is preliminary data.</text>
</comment>
<dbReference type="Gene3D" id="3.40.190.10">
    <property type="entry name" value="Periplasmic binding protein-like II"/>
    <property type="match status" value="2"/>
</dbReference>
<protein>
    <submittedName>
        <fullName evidence="7">HTH-type transcriptional regulator BenM</fullName>
    </submittedName>
</protein>
<comment type="similarity">
    <text evidence="2">Belongs to the LysR transcriptional regulatory family.</text>
</comment>
<evidence type="ECO:0000256" key="1">
    <source>
        <dbReference type="ARBA" id="ARBA00003502"/>
    </source>
</evidence>
<dbReference type="EMBL" id="CAADFC020000024">
    <property type="protein sequence ID" value="VIO75626.1"/>
    <property type="molecule type" value="Genomic_DNA"/>
</dbReference>
<feature type="domain" description="HTH lysR-type" evidence="6">
    <location>
        <begin position="1"/>
        <end position="53"/>
    </location>
</feature>
<dbReference type="InterPro" id="IPR000847">
    <property type="entry name" value="LysR_HTH_N"/>
</dbReference>
<evidence type="ECO:0000256" key="5">
    <source>
        <dbReference type="ARBA" id="ARBA00023163"/>
    </source>
</evidence>
<comment type="function">
    <text evidence="1">NodD regulates the expression of the nodABCFE genes which encode other nodulation proteins. NodD is also a negative regulator of its own expression. Binds flavonoids as inducers.</text>
</comment>
<dbReference type="InterPro" id="IPR036390">
    <property type="entry name" value="WH_DNA-bd_sf"/>
</dbReference>
<evidence type="ECO:0000259" key="6">
    <source>
        <dbReference type="PROSITE" id="PS50931"/>
    </source>
</evidence>
<dbReference type="Pfam" id="PF00126">
    <property type="entry name" value="HTH_1"/>
    <property type="match status" value="1"/>
</dbReference>
<keyword evidence="5" id="KW-0804">Transcription</keyword>
<dbReference type="SUPFAM" id="SSF53850">
    <property type="entry name" value="Periplasmic binding protein-like II"/>
    <property type="match status" value="1"/>
</dbReference>
<dbReference type="GO" id="GO:0003677">
    <property type="term" value="F:DNA binding"/>
    <property type="evidence" value="ECO:0007669"/>
    <property type="project" value="UniProtKB-KW"/>
</dbReference>
<evidence type="ECO:0000313" key="8">
    <source>
        <dbReference type="Proteomes" id="UP000328092"/>
    </source>
</evidence>
<dbReference type="GO" id="GO:0003700">
    <property type="term" value="F:DNA-binding transcription factor activity"/>
    <property type="evidence" value="ECO:0007669"/>
    <property type="project" value="InterPro"/>
</dbReference>
<reference evidence="7" key="1">
    <citation type="submission" date="2019-02" db="EMBL/GenBank/DDBJ databases">
        <authorList>
            <person name="Pothier F.J."/>
        </authorList>
    </citation>
    <scope>NUCLEOTIDE SEQUENCE</scope>
    <source>
        <strain evidence="7">CI-1B</strain>
    </source>
</reference>
<dbReference type="SUPFAM" id="SSF46785">
    <property type="entry name" value="Winged helix' DNA-binding domain"/>
    <property type="match status" value="1"/>
</dbReference>
<dbReference type="FunFam" id="1.10.10.10:FF:000001">
    <property type="entry name" value="LysR family transcriptional regulator"/>
    <property type="match status" value="1"/>
</dbReference>
<dbReference type="GO" id="GO:0032993">
    <property type="term" value="C:protein-DNA complex"/>
    <property type="evidence" value="ECO:0007669"/>
    <property type="project" value="TreeGrafter"/>
</dbReference>
<dbReference type="Gene3D" id="1.10.10.10">
    <property type="entry name" value="Winged helix-like DNA-binding domain superfamily/Winged helix DNA-binding domain"/>
    <property type="match status" value="1"/>
</dbReference>
<keyword evidence="8" id="KW-1185">Reference proteome</keyword>
<dbReference type="PRINTS" id="PR00039">
    <property type="entry name" value="HTHLYSR"/>
</dbReference>
<evidence type="ECO:0000256" key="3">
    <source>
        <dbReference type="ARBA" id="ARBA00023015"/>
    </source>
</evidence>
<dbReference type="PANTHER" id="PTHR30346">
    <property type="entry name" value="TRANSCRIPTIONAL DUAL REGULATOR HCAR-RELATED"/>
    <property type="match status" value="1"/>
</dbReference>
<dbReference type="InterPro" id="IPR005119">
    <property type="entry name" value="LysR_subst-bd"/>
</dbReference>
<dbReference type="AlphaFoldDB" id="A0A508TN15"/>
<evidence type="ECO:0000313" key="7">
    <source>
        <dbReference type="EMBL" id="VIO75626.1"/>
    </source>
</evidence>
<proteinExistence type="inferred from homology"/>
<accession>A0A508TN15</accession>
<keyword evidence="3" id="KW-0805">Transcription regulation</keyword>
<organism evidence="7 8">
    <name type="scientific">Bradyrhizobium ivorense</name>
    <dbReference type="NCBI Taxonomy" id="2511166"/>
    <lineage>
        <taxon>Bacteria</taxon>
        <taxon>Pseudomonadati</taxon>
        <taxon>Pseudomonadota</taxon>
        <taxon>Alphaproteobacteria</taxon>
        <taxon>Hyphomicrobiales</taxon>
        <taxon>Nitrobacteraceae</taxon>
        <taxon>Bradyrhizobium</taxon>
    </lineage>
</organism>
<keyword evidence="4" id="KW-0238">DNA-binding</keyword>
<gene>
    <name evidence="7" type="primary">benM_3</name>
    <name evidence="7" type="ORF">CI1B_60050</name>
</gene>
<dbReference type="InterPro" id="IPR036388">
    <property type="entry name" value="WH-like_DNA-bd_sf"/>
</dbReference>